<name>A0A9Q3FK24_9BASI</name>
<evidence type="ECO:0000313" key="2">
    <source>
        <dbReference type="Proteomes" id="UP000765509"/>
    </source>
</evidence>
<dbReference type="EMBL" id="AVOT02046971">
    <property type="protein sequence ID" value="MBW0542250.1"/>
    <property type="molecule type" value="Genomic_DNA"/>
</dbReference>
<keyword evidence="2" id="KW-1185">Reference proteome</keyword>
<dbReference type="Proteomes" id="UP000765509">
    <property type="component" value="Unassembled WGS sequence"/>
</dbReference>
<accession>A0A9Q3FK24</accession>
<gene>
    <name evidence="1" type="ORF">O181_081965</name>
</gene>
<evidence type="ECO:0000313" key="1">
    <source>
        <dbReference type="EMBL" id="MBW0542250.1"/>
    </source>
</evidence>
<comment type="caution">
    <text evidence="1">The sequence shown here is derived from an EMBL/GenBank/DDBJ whole genome shotgun (WGS) entry which is preliminary data.</text>
</comment>
<dbReference type="AlphaFoldDB" id="A0A9Q3FK24"/>
<organism evidence="1 2">
    <name type="scientific">Austropuccinia psidii MF-1</name>
    <dbReference type="NCBI Taxonomy" id="1389203"/>
    <lineage>
        <taxon>Eukaryota</taxon>
        <taxon>Fungi</taxon>
        <taxon>Dikarya</taxon>
        <taxon>Basidiomycota</taxon>
        <taxon>Pucciniomycotina</taxon>
        <taxon>Pucciniomycetes</taxon>
        <taxon>Pucciniales</taxon>
        <taxon>Sphaerophragmiaceae</taxon>
        <taxon>Austropuccinia</taxon>
    </lineage>
</organism>
<protein>
    <submittedName>
        <fullName evidence="1">Uncharacterized protein</fullName>
    </submittedName>
</protein>
<dbReference type="OrthoDB" id="2506710at2759"/>
<proteinExistence type="predicted"/>
<sequence>MRQDHGKNSWPWWKEQIFSKWANDSWRFKMENSFEAAIFNIERDRPMSLFLKQKDRLTALQPDMSETMAHKRILRKCGGDLGHSIRSRCIEPCSTEYYINSMEDITTRKEIGINWTIINAIEIGKAEEKKGTDDVSLHESYSEPSEEELPYKLSIENINVSFEVTEVHTNLAQYSDECMDLIHVQDASM</sequence>
<reference evidence="1" key="1">
    <citation type="submission" date="2021-03" db="EMBL/GenBank/DDBJ databases">
        <title>Draft genome sequence of rust myrtle Austropuccinia psidii MF-1, a brazilian biotype.</title>
        <authorList>
            <person name="Quecine M.C."/>
            <person name="Pachon D.M.R."/>
            <person name="Bonatelli M.L."/>
            <person name="Correr F.H."/>
            <person name="Franceschini L.M."/>
            <person name="Leite T.F."/>
            <person name="Margarido G.R.A."/>
            <person name="Almeida C.A."/>
            <person name="Ferrarezi J.A."/>
            <person name="Labate C.A."/>
        </authorList>
    </citation>
    <scope>NUCLEOTIDE SEQUENCE</scope>
    <source>
        <strain evidence="1">MF-1</strain>
    </source>
</reference>